<evidence type="ECO:0000313" key="4">
    <source>
        <dbReference type="Proteomes" id="UP000001396"/>
    </source>
</evidence>
<dbReference type="InterPro" id="IPR050587">
    <property type="entry name" value="GNT1/Glycosyltrans_8"/>
</dbReference>
<dbReference type="GeneID" id="31356537"/>
<keyword evidence="3" id="KW-0808">Transferase</keyword>
<dbReference type="Pfam" id="PF01501">
    <property type="entry name" value="Glyco_transf_8"/>
    <property type="match status" value="1"/>
</dbReference>
<dbReference type="Proteomes" id="UP000001396">
    <property type="component" value="Unassembled WGS sequence"/>
</dbReference>
<dbReference type="GO" id="GO:0016757">
    <property type="term" value="F:glycosyltransferase activity"/>
    <property type="evidence" value="ECO:0007669"/>
    <property type="project" value="InterPro"/>
</dbReference>
<sequence length="254" mass="28182">MRAKSKVNPVILLLLSIHLIFFIVLLGGGVGDDESNVNLKNNTNSKNNINNIKQSNIDQNKNVNVQQQQQTNKDNKDNDNNSNNNKGTDVKINSNGEYAYVTFVNNDEYAKGVVALKQSLDDSGTPYSLVVLVTEKISDATVNRLTKLGCLVELVKPIEVGSEVSVQIARWMPAFTKFKSWAMSKYTRIIWLDSDMLILRSIDHLFSYIDENDSEAIYATVDADANSCAYQPARLKLINSGLVVLAPKPEVGKL</sequence>
<dbReference type="EMBL" id="ADBJ01000004">
    <property type="protein sequence ID" value="EFA85777.1"/>
    <property type="molecule type" value="Genomic_DNA"/>
</dbReference>
<organism evidence="3 4">
    <name type="scientific">Heterostelium pallidum (strain ATCC 26659 / Pp 5 / PN500)</name>
    <name type="common">Cellular slime mold</name>
    <name type="synonym">Polysphondylium pallidum</name>
    <dbReference type="NCBI Taxonomy" id="670386"/>
    <lineage>
        <taxon>Eukaryota</taxon>
        <taxon>Amoebozoa</taxon>
        <taxon>Evosea</taxon>
        <taxon>Eumycetozoa</taxon>
        <taxon>Dictyostelia</taxon>
        <taxon>Acytosteliales</taxon>
        <taxon>Acytosteliaceae</taxon>
        <taxon>Heterostelium</taxon>
    </lineage>
</organism>
<dbReference type="SUPFAM" id="SSF53448">
    <property type="entry name" value="Nucleotide-diphospho-sugar transferases"/>
    <property type="match status" value="1"/>
</dbReference>
<protein>
    <submittedName>
        <fullName evidence="3">Putative glycosyltransferase</fullName>
    </submittedName>
</protein>
<keyword evidence="4" id="KW-1185">Reference proteome</keyword>
<proteinExistence type="predicted"/>
<evidence type="ECO:0000313" key="3">
    <source>
        <dbReference type="EMBL" id="EFA85777.1"/>
    </source>
</evidence>
<dbReference type="InterPro" id="IPR002495">
    <property type="entry name" value="Glyco_trans_8"/>
</dbReference>
<comment type="caution">
    <text evidence="3">The sequence shown here is derived from an EMBL/GenBank/DDBJ whole genome shotgun (WGS) entry which is preliminary data.</text>
</comment>
<dbReference type="InParanoid" id="D3AXV0"/>
<feature type="signal peptide" evidence="2">
    <location>
        <begin position="1"/>
        <end position="31"/>
    </location>
</feature>
<dbReference type="PANTHER" id="PTHR11183">
    <property type="entry name" value="GLYCOGENIN SUBFAMILY MEMBER"/>
    <property type="match status" value="1"/>
</dbReference>
<name>D3AXV0_HETP5</name>
<dbReference type="Gene3D" id="3.90.550.10">
    <property type="entry name" value="Spore Coat Polysaccharide Biosynthesis Protein SpsA, Chain A"/>
    <property type="match status" value="1"/>
</dbReference>
<dbReference type="STRING" id="670386.D3AXV0"/>
<dbReference type="RefSeq" id="XP_020437883.1">
    <property type="nucleotide sequence ID" value="XM_020572025.1"/>
</dbReference>
<feature type="compositionally biased region" description="Low complexity" evidence="1">
    <location>
        <begin position="41"/>
        <end position="72"/>
    </location>
</feature>
<reference evidence="3 4" key="1">
    <citation type="journal article" date="2011" name="Genome Res.">
        <title>Phylogeny-wide analysis of social amoeba genomes highlights ancient origins for complex intercellular communication.</title>
        <authorList>
            <person name="Heidel A.J."/>
            <person name="Lawal H.M."/>
            <person name="Felder M."/>
            <person name="Schilde C."/>
            <person name="Helps N.R."/>
            <person name="Tunggal B."/>
            <person name="Rivero F."/>
            <person name="John U."/>
            <person name="Schleicher M."/>
            <person name="Eichinger L."/>
            <person name="Platzer M."/>
            <person name="Noegel A.A."/>
            <person name="Schaap P."/>
            <person name="Gloeckner G."/>
        </authorList>
    </citation>
    <scope>NUCLEOTIDE SEQUENCE [LARGE SCALE GENOMIC DNA]</scope>
    <source>
        <strain evidence="4">ATCC 26659 / Pp 5 / PN500</strain>
    </source>
</reference>
<keyword evidence="2" id="KW-0732">Signal</keyword>
<accession>D3AXV0</accession>
<gene>
    <name evidence="3" type="primary">gtr3</name>
    <name evidence="3" type="ORF">PPL_01007</name>
</gene>
<evidence type="ECO:0000256" key="1">
    <source>
        <dbReference type="SAM" id="MobiDB-lite"/>
    </source>
</evidence>
<dbReference type="AlphaFoldDB" id="D3AXV0"/>
<dbReference type="InterPro" id="IPR029044">
    <property type="entry name" value="Nucleotide-diphossugar_trans"/>
</dbReference>
<feature type="region of interest" description="Disordered" evidence="1">
    <location>
        <begin position="41"/>
        <end position="91"/>
    </location>
</feature>
<evidence type="ECO:0000256" key="2">
    <source>
        <dbReference type="SAM" id="SignalP"/>
    </source>
</evidence>
<feature type="chain" id="PRO_5003042018" evidence="2">
    <location>
        <begin position="32"/>
        <end position="254"/>
    </location>
</feature>